<dbReference type="RefSeq" id="WP_070049585.1">
    <property type="nucleotide sequence ID" value="NZ_CBCSDO010000007.1"/>
</dbReference>
<organism evidence="1 2">
    <name type="scientific">Rheinheimera salexigens</name>
    <dbReference type="NCBI Taxonomy" id="1628148"/>
    <lineage>
        <taxon>Bacteria</taxon>
        <taxon>Pseudomonadati</taxon>
        <taxon>Pseudomonadota</taxon>
        <taxon>Gammaproteobacteria</taxon>
        <taxon>Chromatiales</taxon>
        <taxon>Chromatiaceae</taxon>
        <taxon>Rheinheimera</taxon>
    </lineage>
</organism>
<evidence type="ECO:0008006" key="3">
    <source>
        <dbReference type="Google" id="ProtNLM"/>
    </source>
</evidence>
<accession>A0A1E7Q793</accession>
<keyword evidence="2" id="KW-1185">Reference proteome</keyword>
<name>A0A1E7Q793_9GAMM</name>
<proteinExistence type="predicted"/>
<dbReference type="Proteomes" id="UP000242258">
    <property type="component" value="Unassembled WGS sequence"/>
</dbReference>
<evidence type="ECO:0000313" key="1">
    <source>
        <dbReference type="EMBL" id="OEY70016.1"/>
    </source>
</evidence>
<comment type="caution">
    <text evidence="1">The sequence shown here is derived from an EMBL/GenBank/DDBJ whole genome shotgun (WGS) entry which is preliminary data.</text>
</comment>
<sequence length="138" mass="15657">MAHITLEMALRSKFLIENPRSKTPTFGELLKLDAKNKWIEDERFPSLLAKEKQHAWDMKNFKAAHVHDFQEQPEMTCIEPNETDIKEALAKLDLVTGVTSTANKLRNNLAHGATTLHPHSISILKTVSEVINQLFEGL</sequence>
<reference evidence="2" key="1">
    <citation type="submission" date="2016-09" db="EMBL/GenBank/DDBJ databases">
        <authorList>
            <person name="Wan X."/>
            <person name="Hou S."/>
        </authorList>
    </citation>
    <scope>NUCLEOTIDE SEQUENCE [LARGE SCALE GENOMIC DNA]</scope>
    <source>
        <strain evidence="2">KH87</strain>
    </source>
</reference>
<gene>
    <name evidence="1" type="ORF">BI198_10895</name>
</gene>
<evidence type="ECO:0000313" key="2">
    <source>
        <dbReference type="Proteomes" id="UP000242258"/>
    </source>
</evidence>
<dbReference type="OrthoDB" id="9134956at2"/>
<protein>
    <recommendedName>
        <fullName evidence="3">RiboL-PSP-HEPN domain-containing protein</fullName>
    </recommendedName>
</protein>
<dbReference type="EMBL" id="MKEK01000001">
    <property type="protein sequence ID" value="OEY70016.1"/>
    <property type="molecule type" value="Genomic_DNA"/>
</dbReference>
<dbReference type="AlphaFoldDB" id="A0A1E7Q793"/>